<dbReference type="InterPro" id="IPR012932">
    <property type="entry name" value="VKOR"/>
</dbReference>
<feature type="transmembrane region" description="Helical" evidence="10">
    <location>
        <begin position="187"/>
        <end position="212"/>
    </location>
</feature>
<evidence type="ECO:0000313" key="13">
    <source>
        <dbReference type="Proteomes" id="UP001595685"/>
    </source>
</evidence>
<comment type="caution">
    <text evidence="12">The sequence shown here is derived from an EMBL/GenBank/DDBJ whole genome shotgun (WGS) entry which is preliminary data.</text>
</comment>
<keyword evidence="8" id="KW-1015">Disulfide bond</keyword>
<accession>A0ABV7WF49</accession>
<dbReference type="CDD" id="cd12922">
    <property type="entry name" value="VKOR_5"/>
    <property type="match status" value="1"/>
</dbReference>
<organism evidence="12 13">
    <name type="scientific">Aquipuribacter hungaricus</name>
    <dbReference type="NCBI Taxonomy" id="545624"/>
    <lineage>
        <taxon>Bacteria</taxon>
        <taxon>Bacillati</taxon>
        <taxon>Actinomycetota</taxon>
        <taxon>Actinomycetes</taxon>
        <taxon>Micrococcales</taxon>
        <taxon>Intrasporangiaceae</taxon>
        <taxon>Aquipuribacter</taxon>
    </lineage>
</organism>
<evidence type="ECO:0000256" key="8">
    <source>
        <dbReference type="ARBA" id="ARBA00023157"/>
    </source>
</evidence>
<evidence type="ECO:0000256" key="3">
    <source>
        <dbReference type="ARBA" id="ARBA00022692"/>
    </source>
</evidence>
<comment type="subcellular location">
    <subcellularLocation>
        <location evidence="1">Membrane</location>
        <topology evidence="1">Multi-pass membrane protein</topology>
    </subcellularLocation>
</comment>
<keyword evidence="3 10" id="KW-0812">Transmembrane</keyword>
<evidence type="ECO:0000259" key="11">
    <source>
        <dbReference type="SMART" id="SM00756"/>
    </source>
</evidence>
<keyword evidence="6" id="KW-0560">Oxidoreductase</keyword>
<dbReference type="Pfam" id="PF07884">
    <property type="entry name" value="VKOR"/>
    <property type="match status" value="1"/>
</dbReference>
<gene>
    <name evidence="12" type="ORF">ACFOLH_02360</name>
</gene>
<dbReference type="Proteomes" id="UP001595685">
    <property type="component" value="Unassembled WGS sequence"/>
</dbReference>
<dbReference type="InterPro" id="IPR038354">
    <property type="entry name" value="VKOR_sf"/>
</dbReference>
<evidence type="ECO:0000256" key="1">
    <source>
        <dbReference type="ARBA" id="ARBA00004141"/>
    </source>
</evidence>
<keyword evidence="7 10" id="KW-0472">Membrane</keyword>
<evidence type="ECO:0000313" key="12">
    <source>
        <dbReference type="EMBL" id="MFC3687181.1"/>
    </source>
</evidence>
<keyword evidence="5 10" id="KW-1133">Transmembrane helix</keyword>
<name>A0ABV7WF49_9MICO</name>
<dbReference type="Gene3D" id="1.20.1440.130">
    <property type="entry name" value="VKOR domain"/>
    <property type="match status" value="1"/>
</dbReference>
<dbReference type="SMART" id="SM00756">
    <property type="entry name" value="VKc"/>
    <property type="match status" value="1"/>
</dbReference>
<dbReference type="EMBL" id="JBHRWW010000001">
    <property type="protein sequence ID" value="MFC3687181.1"/>
    <property type="molecule type" value="Genomic_DNA"/>
</dbReference>
<comment type="similarity">
    <text evidence="2">Belongs to the VKOR family.</text>
</comment>
<proteinExistence type="inferred from homology"/>
<evidence type="ECO:0000256" key="6">
    <source>
        <dbReference type="ARBA" id="ARBA00023002"/>
    </source>
</evidence>
<keyword evidence="13" id="KW-1185">Reference proteome</keyword>
<evidence type="ECO:0000256" key="5">
    <source>
        <dbReference type="ARBA" id="ARBA00022989"/>
    </source>
</evidence>
<feature type="transmembrane region" description="Helical" evidence="10">
    <location>
        <begin position="153"/>
        <end position="175"/>
    </location>
</feature>
<keyword evidence="4" id="KW-0874">Quinone</keyword>
<evidence type="ECO:0000256" key="4">
    <source>
        <dbReference type="ARBA" id="ARBA00022719"/>
    </source>
</evidence>
<evidence type="ECO:0000256" key="2">
    <source>
        <dbReference type="ARBA" id="ARBA00006214"/>
    </source>
</evidence>
<dbReference type="InterPro" id="IPR041714">
    <property type="entry name" value="VKOR_Actinobacteria"/>
</dbReference>
<feature type="transmembrane region" description="Helical" evidence="10">
    <location>
        <begin position="92"/>
        <end position="114"/>
    </location>
</feature>
<feature type="domain" description="Vitamin K epoxide reductase" evidence="11">
    <location>
        <begin position="26"/>
        <end position="169"/>
    </location>
</feature>
<keyword evidence="9" id="KW-0676">Redox-active center</keyword>
<evidence type="ECO:0000256" key="7">
    <source>
        <dbReference type="ARBA" id="ARBA00023136"/>
    </source>
</evidence>
<evidence type="ECO:0000256" key="9">
    <source>
        <dbReference type="ARBA" id="ARBA00023284"/>
    </source>
</evidence>
<evidence type="ECO:0000256" key="10">
    <source>
        <dbReference type="SAM" id="Phobius"/>
    </source>
</evidence>
<protein>
    <submittedName>
        <fullName evidence="12">Vitamin K epoxide reductase family protein</fullName>
    </submittedName>
</protein>
<feature type="transmembrane region" description="Helical" evidence="10">
    <location>
        <begin position="126"/>
        <end position="147"/>
    </location>
</feature>
<sequence length="220" mass="22382">MPAAPLPPAVHDRTAGAAAAPPAGPARALPWVLTVGGAAGLLAAVDLTYERLRLALDPTYVPTCSVNPLIDCGTVASSPQASVLGGGFPNTLLGVVGFSVVLTLGVLALCGVALPRPVRWGLQAGVLAGLAFVHWLVGVSVFVLGVLCPYCMVVWVVVVVLAVYVTLTNAVDGLLGRRVADSELVRTLATLHAAPAVVWVAGLVALLGVVFAEQWAAMLA</sequence>
<dbReference type="RefSeq" id="WP_376983529.1">
    <property type="nucleotide sequence ID" value="NZ_JBHRWW010000001.1"/>
</dbReference>
<reference evidence="13" key="1">
    <citation type="journal article" date="2019" name="Int. J. Syst. Evol. Microbiol.">
        <title>The Global Catalogue of Microorganisms (GCM) 10K type strain sequencing project: providing services to taxonomists for standard genome sequencing and annotation.</title>
        <authorList>
            <consortium name="The Broad Institute Genomics Platform"/>
            <consortium name="The Broad Institute Genome Sequencing Center for Infectious Disease"/>
            <person name="Wu L."/>
            <person name="Ma J."/>
        </authorList>
    </citation>
    <scope>NUCLEOTIDE SEQUENCE [LARGE SCALE GENOMIC DNA]</scope>
    <source>
        <strain evidence="13">NCAIM B.02333</strain>
    </source>
</reference>